<name>A0ACC1PMK1_9APHY</name>
<dbReference type="Proteomes" id="UP001144978">
    <property type="component" value="Unassembled WGS sequence"/>
</dbReference>
<sequence>MAMQMSTSSFTFVFPSSLSSVETNVDTTPRAPGKIVGVYNPTRSLTASLAEYDPSRDAPRLLRRSAIGCSSLIVKPGDVLSVASTVIIASDSASYHNRERSPVVDSSRTIGSILVGSVQLRCEQQPWLVALDLPVARDTGLGLGYVHALSHRTNHTTHTASALLQVLATNPSTSSNMQLKEASTAVVPNPRPDSPVVCAPLNRCRDDESGSDEGISTGGGSSPQTRHQPIWRGRPALLKRSEDGSVVCNLHDSWQLVASDGNSSRGAIVRCSWMSSFPYIPGIVEPTSFDRITRLSLRLDDDRSRHMHEFYRVCSDGPDMGDFPNQATKDDVVALCGHLGDRLEGLSLTMCMPELMVPRVPVLARRIVKKCRRLVALGVEDTSCDVFGPGKLNDIDLFYLVAITHNEWTRAQPELSEGPSDSHLHTLVISKRSFVHWQVHCRRMNLIYEPEEMIVPEDEHWSHNWKATRRVPALNGDTSDEHEARRLAGSMLDTLPSLQHACVSLDNGSVDLCMRRGPGDVFPRIRASKAYLEHA</sequence>
<evidence type="ECO:0000313" key="1">
    <source>
        <dbReference type="EMBL" id="KAJ2994572.1"/>
    </source>
</evidence>
<gene>
    <name evidence="1" type="ORF">NUW54_g7528</name>
</gene>
<reference evidence="1" key="1">
    <citation type="submission" date="2022-08" db="EMBL/GenBank/DDBJ databases">
        <title>Genome Sequence of Pycnoporus sanguineus.</title>
        <authorList>
            <person name="Buettner E."/>
        </authorList>
    </citation>
    <scope>NUCLEOTIDE SEQUENCE</scope>
    <source>
        <strain evidence="1">CG-C14</strain>
    </source>
</reference>
<proteinExistence type="predicted"/>
<comment type="caution">
    <text evidence="1">The sequence shown here is derived from an EMBL/GenBank/DDBJ whole genome shotgun (WGS) entry which is preliminary data.</text>
</comment>
<evidence type="ECO:0000313" key="2">
    <source>
        <dbReference type="Proteomes" id="UP001144978"/>
    </source>
</evidence>
<protein>
    <submittedName>
        <fullName evidence="1">Uncharacterized protein</fullName>
    </submittedName>
</protein>
<keyword evidence="2" id="KW-1185">Reference proteome</keyword>
<dbReference type="EMBL" id="JANSHE010002175">
    <property type="protein sequence ID" value="KAJ2994572.1"/>
    <property type="molecule type" value="Genomic_DNA"/>
</dbReference>
<organism evidence="1 2">
    <name type="scientific">Trametes sanguinea</name>
    <dbReference type="NCBI Taxonomy" id="158606"/>
    <lineage>
        <taxon>Eukaryota</taxon>
        <taxon>Fungi</taxon>
        <taxon>Dikarya</taxon>
        <taxon>Basidiomycota</taxon>
        <taxon>Agaricomycotina</taxon>
        <taxon>Agaricomycetes</taxon>
        <taxon>Polyporales</taxon>
        <taxon>Polyporaceae</taxon>
        <taxon>Trametes</taxon>
    </lineage>
</organism>
<accession>A0ACC1PMK1</accession>